<protein>
    <submittedName>
        <fullName evidence="1">Uncharacterized protein</fullName>
    </submittedName>
</protein>
<gene>
    <name evidence="1" type="ordered locus">YpsIP31758_0846</name>
</gene>
<dbReference type="Proteomes" id="UP000002412">
    <property type="component" value="Chromosome"/>
</dbReference>
<proteinExistence type="predicted"/>
<reference evidence="1 2" key="1">
    <citation type="journal article" date="2007" name="PLoS Genet.">
        <title>The complete genome sequence of Yersinia pseudotuberculosis IP31758, the causative agent of Far East scarlet-like fever.</title>
        <authorList>
            <person name="Eppinger M."/>
            <person name="Rosovitz M.J."/>
            <person name="Fricke W.F."/>
            <person name="Rasko D.A."/>
            <person name="Kokorina G."/>
            <person name="Fayolle C."/>
            <person name="Lindler L.E."/>
            <person name="Carniel E."/>
            <person name="Ravel J."/>
        </authorList>
    </citation>
    <scope>NUCLEOTIDE SEQUENCE [LARGE SCALE GENOMIC DNA]</scope>
    <source>
        <strain evidence="1 2">IP 31758</strain>
    </source>
</reference>
<name>A0A0U1QUK4_YERP3</name>
<accession>A0A0U1QUK4</accession>
<dbReference type="EMBL" id="CP000720">
    <property type="protein sequence ID" value="ABS46126.1"/>
    <property type="molecule type" value="Genomic_DNA"/>
</dbReference>
<evidence type="ECO:0000313" key="2">
    <source>
        <dbReference type="Proteomes" id="UP000002412"/>
    </source>
</evidence>
<organism evidence="1 2">
    <name type="scientific">Yersinia pseudotuberculosis serotype O:1b (strain IP 31758)</name>
    <dbReference type="NCBI Taxonomy" id="349747"/>
    <lineage>
        <taxon>Bacteria</taxon>
        <taxon>Pseudomonadati</taxon>
        <taxon>Pseudomonadota</taxon>
        <taxon>Gammaproteobacteria</taxon>
        <taxon>Enterobacterales</taxon>
        <taxon>Yersiniaceae</taxon>
        <taxon>Yersinia</taxon>
    </lineage>
</organism>
<sequence length="42" mass="4649">MKQAILSVMARISSSHLFITAIYSSQSSPYHCNLFTTAIRSS</sequence>
<dbReference type="AlphaFoldDB" id="A0A0U1QUK4"/>
<dbReference type="HOGENOM" id="CLU_3260144_0_0_6"/>
<evidence type="ECO:0000313" key="1">
    <source>
        <dbReference type="EMBL" id="ABS46126.1"/>
    </source>
</evidence>
<dbReference type="KEGG" id="ypi:YpsIP31758_0846"/>